<protein>
    <submittedName>
        <fullName evidence="6">RNA polymerase I associated factor, A49-like protein</fullName>
    </submittedName>
</protein>
<accession>A0A3N4LV24</accession>
<evidence type="ECO:0000256" key="5">
    <source>
        <dbReference type="ARBA" id="ARBA00023242"/>
    </source>
</evidence>
<dbReference type="OrthoDB" id="532500at2759"/>
<dbReference type="EMBL" id="ML121533">
    <property type="protein sequence ID" value="RPB26764.1"/>
    <property type="molecule type" value="Genomic_DNA"/>
</dbReference>
<evidence type="ECO:0000256" key="2">
    <source>
        <dbReference type="ARBA" id="ARBA00009430"/>
    </source>
</evidence>
<keyword evidence="7" id="KW-1185">Reference proteome</keyword>
<dbReference type="GO" id="GO:0003677">
    <property type="term" value="F:DNA binding"/>
    <property type="evidence" value="ECO:0007669"/>
    <property type="project" value="InterPro"/>
</dbReference>
<dbReference type="AlphaFoldDB" id="A0A3N4LV24"/>
<comment type="similarity">
    <text evidence="2">Belongs to the eukaryotic RPA49/POLR1E RNA polymerase subunit family.</text>
</comment>
<sequence length="455" mass="51502">MSSSPERKRKRDSHAPVNGLAEITIRVAENTDFIPIVVTTPGVQIPADTQLTAYSRPRATKKNKTPSAVEYIVHGSTERIDYEGREMEEDVEVEKYYVGIYDPKTGEMELHPAPRVHIRREIKSLREKDAELAKRNTLGDGYSSARALLGAEFGTKKSKKAIERREINKVNVVDMDATVTTSIISQIGENTESMPTKEDLDKAAEDRRLLPPHKTEGITCPSEVYNLDDVVSKEELDHVWVQDWYKEAKAGKAIYVPDNSHVTQRINKLGLAKTANATNTQKLKLLKYISILRNLYMFLTSRDSRNLLLFGKEIVIRHKLKISAELLTILLKKYTETVGGPSAPGVSEDKEDLRPRRRASPVQLAKLLNYMAILCLFAEENWQVDVFYLKDDLGLQTRAVLQIFQNVGCRKREISPIQAEALGIPKSEIKMHRIATLTAKPEFPKPRTMRRAAKK</sequence>
<evidence type="ECO:0000256" key="3">
    <source>
        <dbReference type="ARBA" id="ARBA00022478"/>
    </source>
</evidence>
<dbReference type="GO" id="GO:0005730">
    <property type="term" value="C:nucleolus"/>
    <property type="evidence" value="ECO:0007669"/>
    <property type="project" value="UniProtKB-SubCell"/>
</dbReference>
<dbReference type="InParanoid" id="A0A3N4LV24"/>
<organism evidence="6 7">
    <name type="scientific">Terfezia boudieri ATCC MYA-4762</name>
    <dbReference type="NCBI Taxonomy" id="1051890"/>
    <lineage>
        <taxon>Eukaryota</taxon>
        <taxon>Fungi</taxon>
        <taxon>Dikarya</taxon>
        <taxon>Ascomycota</taxon>
        <taxon>Pezizomycotina</taxon>
        <taxon>Pezizomycetes</taxon>
        <taxon>Pezizales</taxon>
        <taxon>Pezizaceae</taxon>
        <taxon>Terfezia</taxon>
    </lineage>
</organism>
<dbReference type="PANTHER" id="PTHR14440">
    <property type="entry name" value="DNA-DIRECTED RNA POLYMERASE I SUBUNIT RPA49"/>
    <property type="match status" value="1"/>
</dbReference>
<comment type="subcellular location">
    <subcellularLocation>
        <location evidence="1">Nucleus</location>
        <location evidence="1">Nucleolus</location>
    </subcellularLocation>
</comment>
<reference evidence="6 7" key="1">
    <citation type="journal article" date="2018" name="Nat. Ecol. Evol.">
        <title>Pezizomycetes genomes reveal the molecular basis of ectomycorrhizal truffle lifestyle.</title>
        <authorList>
            <person name="Murat C."/>
            <person name="Payen T."/>
            <person name="Noel B."/>
            <person name="Kuo A."/>
            <person name="Morin E."/>
            <person name="Chen J."/>
            <person name="Kohler A."/>
            <person name="Krizsan K."/>
            <person name="Balestrini R."/>
            <person name="Da Silva C."/>
            <person name="Montanini B."/>
            <person name="Hainaut M."/>
            <person name="Levati E."/>
            <person name="Barry K.W."/>
            <person name="Belfiori B."/>
            <person name="Cichocki N."/>
            <person name="Clum A."/>
            <person name="Dockter R.B."/>
            <person name="Fauchery L."/>
            <person name="Guy J."/>
            <person name="Iotti M."/>
            <person name="Le Tacon F."/>
            <person name="Lindquist E.A."/>
            <person name="Lipzen A."/>
            <person name="Malagnac F."/>
            <person name="Mello A."/>
            <person name="Molinier V."/>
            <person name="Miyauchi S."/>
            <person name="Poulain J."/>
            <person name="Riccioni C."/>
            <person name="Rubini A."/>
            <person name="Sitrit Y."/>
            <person name="Splivallo R."/>
            <person name="Traeger S."/>
            <person name="Wang M."/>
            <person name="Zifcakova L."/>
            <person name="Wipf D."/>
            <person name="Zambonelli A."/>
            <person name="Paolocci F."/>
            <person name="Nowrousian M."/>
            <person name="Ottonello S."/>
            <person name="Baldrian P."/>
            <person name="Spatafora J.W."/>
            <person name="Henrissat B."/>
            <person name="Nagy L.G."/>
            <person name="Aury J.M."/>
            <person name="Wincker P."/>
            <person name="Grigoriev I.V."/>
            <person name="Bonfante P."/>
            <person name="Martin F.M."/>
        </authorList>
    </citation>
    <scope>NUCLEOTIDE SEQUENCE [LARGE SCALE GENOMIC DNA]</scope>
    <source>
        <strain evidence="6 7">ATCC MYA-4762</strain>
    </source>
</reference>
<keyword evidence="3" id="KW-0240">DNA-directed RNA polymerase</keyword>
<gene>
    <name evidence="6" type="ORF">L211DRAFT_651531</name>
</gene>
<dbReference type="Pfam" id="PF06870">
    <property type="entry name" value="RNA_pol_I_A49"/>
    <property type="match status" value="1"/>
</dbReference>
<evidence type="ECO:0000313" key="6">
    <source>
        <dbReference type="EMBL" id="RPB26764.1"/>
    </source>
</evidence>
<evidence type="ECO:0000313" key="7">
    <source>
        <dbReference type="Proteomes" id="UP000267821"/>
    </source>
</evidence>
<dbReference type="GO" id="GO:0000428">
    <property type="term" value="C:DNA-directed RNA polymerase complex"/>
    <property type="evidence" value="ECO:0007669"/>
    <property type="project" value="UniProtKB-KW"/>
</dbReference>
<keyword evidence="4" id="KW-0804">Transcription</keyword>
<dbReference type="FunCoup" id="A0A3N4LV24">
    <property type="interactions" value="668"/>
</dbReference>
<proteinExistence type="inferred from homology"/>
<dbReference type="STRING" id="1051890.A0A3N4LV24"/>
<evidence type="ECO:0000256" key="1">
    <source>
        <dbReference type="ARBA" id="ARBA00004604"/>
    </source>
</evidence>
<name>A0A3N4LV24_9PEZI</name>
<dbReference type="InterPro" id="IPR009668">
    <property type="entry name" value="RNA_pol-assoc_fac_A49-like"/>
</dbReference>
<dbReference type="GO" id="GO:0006351">
    <property type="term" value="P:DNA-templated transcription"/>
    <property type="evidence" value="ECO:0007669"/>
    <property type="project" value="InterPro"/>
</dbReference>
<evidence type="ECO:0000256" key="4">
    <source>
        <dbReference type="ARBA" id="ARBA00023163"/>
    </source>
</evidence>
<dbReference type="Proteomes" id="UP000267821">
    <property type="component" value="Unassembled WGS sequence"/>
</dbReference>
<keyword evidence="5" id="KW-0539">Nucleus</keyword>